<sequence>MKLRCLITFALLGVAGAAGAKEIPQDISVQAVVSVPEFQVNSVDSWWEDVLQAEYDPDRGVFKQIEKEVFVKSTYGPIYAKTDRSEYRFTRVGGGEAPRRYHIMLNRKRMGTAPVEIVSAAEAAQGKSIQFRFYPMPEASSTRIPGTYVTQATLMFETGAP</sequence>
<proteinExistence type="predicted"/>
<organism evidence="2 3">
    <name type="scientific">Pseudomonas monteilii</name>
    <dbReference type="NCBI Taxonomy" id="76759"/>
    <lineage>
        <taxon>Bacteria</taxon>
        <taxon>Pseudomonadati</taxon>
        <taxon>Pseudomonadota</taxon>
        <taxon>Gammaproteobacteria</taxon>
        <taxon>Pseudomonadales</taxon>
        <taxon>Pseudomonadaceae</taxon>
        <taxon>Pseudomonas</taxon>
    </lineage>
</organism>
<evidence type="ECO:0000313" key="2">
    <source>
        <dbReference type="EMBL" id="PKI25917.1"/>
    </source>
</evidence>
<keyword evidence="1" id="KW-0732">Signal</keyword>
<gene>
    <name evidence="2" type="ORF">CXB65_00300</name>
</gene>
<dbReference type="RefSeq" id="WP_021782465.1">
    <property type="nucleotide sequence ID" value="NZ_KK214976.1"/>
</dbReference>
<evidence type="ECO:0000313" key="3">
    <source>
        <dbReference type="Proteomes" id="UP000233399"/>
    </source>
</evidence>
<protein>
    <submittedName>
        <fullName evidence="2">Uncharacterized protein</fullName>
    </submittedName>
</protein>
<reference evidence="2 3" key="1">
    <citation type="submission" date="2017-12" db="EMBL/GenBank/DDBJ databases">
        <title>Isolation and characterization of an aerobic denitrifying Pseudomonas monteilii CY06 from aquaculture ponds.</title>
        <authorList>
            <person name="Ma Q."/>
            <person name="Cai Y."/>
            <person name="He Z."/>
        </authorList>
    </citation>
    <scope>NUCLEOTIDE SEQUENCE [LARGE SCALE GENOMIC DNA]</scope>
    <source>
        <strain evidence="2 3">CY06</strain>
    </source>
</reference>
<comment type="caution">
    <text evidence="2">The sequence shown here is derived from an EMBL/GenBank/DDBJ whole genome shotgun (WGS) entry which is preliminary data.</text>
</comment>
<accession>A0A2N1IYW3</accession>
<feature type="signal peptide" evidence="1">
    <location>
        <begin position="1"/>
        <end position="20"/>
    </location>
</feature>
<name>A0A2N1IYW3_9PSED</name>
<evidence type="ECO:0000256" key="1">
    <source>
        <dbReference type="SAM" id="SignalP"/>
    </source>
</evidence>
<dbReference type="Proteomes" id="UP000233399">
    <property type="component" value="Unassembled WGS sequence"/>
</dbReference>
<feature type="chain" id="PRO_5014612356" evidence="1">
    <location>
        <begin position="21"/>
        <end position="161"/>
    </location>
</feature>
<dbReference type="EMBL" id="PJCG01000001">
    <property type="protein sequence ID" value="PKI25917.1"/>
    <property type="molecule type" value="Genomic_DNA"/>
</dbReference>
<dbReference type="AlphaFoldDB" id="A0A2N1IYW3"/>